<proteinExistence type="inferred from homology"/>
<dbReference type="GO" id="GO:0015031">
    <property type="term" value="P:protein transport"/>
    <property type="evidence" value="ECO:0007669"/>
    <property type="project" value="UniProtKB-KW"/>
</dbReference>
<gene>
    <name evidence="9" type="primary">exbD</name>
    <name evidence="9" type="ORF">NSCAC_1648</name>
</gene>
<dbReference type="AlphaFoldDB" id="A0A7G1QBG2"/>
<organism evidence="9 10">
    <name type="scientific">Candidatus Nitrosacidococcus tergens</name>
    <dbReference type="NCBI Taxonomy" id="553981"/>
    <lineage>
        <taxon>Bacteria</taxon>
        <taxon>Pseudomonadati</taxon>
        <taxon>Pseudomonadota</taxon>
        <taxon>Gammaproteobacteria</taxon>
        <taxon>Chromatiales</taxon>
        <taxon>Chromatiaceae</taxon>
        <taxon>Candidatus Nitrosacidococcus</taxon>
    </lineage>
</organism>
<dbReference type="PANTHER" id="PTHR30558">
    <property type="entry name" value="EXBD MEMBRANE COMPONENT OF PMF-DRIVEN MACROMOLECULE IMPORT SYSTEM"/>
    <property type="match status" value="1"/>
</dbReference>
<evidence type="ECO:0000256" key="7">
    <source>
        <dbReference type="RuleBase" id="RU003879"/>
    </source>
</evidence>
<keyword evidence="7" id="KW-0653">Protein transport</keyword>
<dbReference type="Gene3D" id="3.30.420.270">
    <property type="match status" value="1"/>
</dbReference>
<evidence type="ECO:0000256" key="2">
    <source>
        <dbReference type="ARBA" id="ARBA00005811"/>
    </source>
</evidence>
<feature type="transmembrane region" description="Helical" evidence="8">
    <location>
        <begin position="12"/>
        <end position="34"/>
    </location>
</feature>
<dbReference type="InterPro" id="IPR003400">
    <property type="entry name" value="ExbD"/>
</dbReference>
<dbReference type="GO" id="GO:0022857">
    <property type="term" value="F:transmembrane transporter activity"/>
    <property type="evidence" value="ECO:0007669"/>
    <property type="project" value="InterPro"/>
</dbReference>
<name>A0A7G1QBG2_9GAMM</name>
<dbReference type="Proteomes" id="UP000516072">
    <property type="component" value="Chromosome"/>
</dbReference>
<dbReference type="KEGG" id="ntg:NSCAC_1648"/>
<evidence type="ECO:0000256" key="6">
    <source>
        <dbReference type="ARBA" id="ARBA00023136"/>
    </source>
</evidence>
<keyword evidence="4 7" id="KW-0812">Transmembrane</keyword>
<keyword evidence="10" id="KW-1185">Reference proteome</keyword>
<evidence type="ECO:0000256" key="1">
    <source>
        <dbReference type="ARBA" id="ARBA00004162"/>
    </source>
</evidence>
<evidence type="ECO:0000256" key="3">
    <source>
        <dbReference type="ARBA" id="ARBA00022475"/>
    </source>
</evidence>
<comment type="subcellular location">
    <subcellularLocation>
        <location evidence="1">Cell membrane</location>
        <topology evidence="1">Single-pass membrane protein</topology>
    </subcellularLocation>
    <subcellularLocation>
        <location evidence="7">Cell membrane</location>
        <topology evidence="7">Single-pass type II membrane protein</topology>
    </subcellularLocation>
</comment>
<dbReference type="GO" id="GO:0005886">
    <property type="term" value="C:plasma membrane"/>
    <property type="evidence" value="ECO:0007669"/>
    <property type="project" value="UniProtKB-SubCell"/>
</dbReference>
<dbReference type="RefSeq" id="WP_197744301.1">
    <property type="nucleotide sequence ID" value="NZ_LR778175.1"/>
</dbReference>
<reference evidence="9 10" key="1">
    <citation type="submission" date="2020-03" db="EMBL/GenBank/DDBJ databases">
        <authorList>
            <person name="Picone N."/>
        </authorList>
    </citation>
    <scope>NUCLEOTIDE SEQUENCE [LARGE SCALE GENOMIC DNA]</scope>
    <source>
        <strain evidence="9">NSCAC1</strain>
    </source>
</reference>
<evidence type="ECO:0000256" key="5">
    <source>
        <dbReference type="ARBA" id="ARBA00022989"/>
    </source>
</evidence>
<evidence type="ECO:0000313" key="9">
    <source>
        <dbReference type="EMBL" id="CAB1277395.1"/>
    </source>
</evidence>
<comment type="similarity">
    <text evidence="2 7">Belongs to the ExbD/TolR family.</text>
</comment>
<keyword evidence="3" id="KW-1003">Cell membrane</keyword>
<evidence type="ECO:0000313" key="10">
    <source>
        <dbReference type="Proteomes" id="UP000516072"/>
    </source>
</evidence>
<sequence>MRPQHSHRQSNSAVNINLTPMIDMVFILLIFFIATTSFTKESGVEVSRPSAKTAISKEQEHITITISSNNEIWLNQKQIDIRSVRTFIEHGQGEKQINSVVIVADKNAKTGVVIEVLDQARLAGISDISIAANQKQ</sequence>
<dbReference type="Pfam" id="PF02472">
    <property type="entry name" value="ExbD"/>
    <property type="match status" value="1"/>
</dbReference>
<dbReference type="EMBL" id="LR778175">
    <property type="protein sequence ID" value="CAB1277395.1"/>
    <property type="molecule type" value="Genomic_DNA"/>
</dbReference>
<keyword evidence="6 8" id="KW-0472">Membrane</keyword>
<keyword evidence="7" id="KW-0813">Transport</keyword>
<protein>
    <submittedName>
        <fullName evidence="9">Biopolymer transport protein exbD2</fullName>
    </submittedName>
</protein>
<keyword evidence="5 8" id="KW-1133">Transmembrane helix</keyword>
<evidence type="ECO:0000256" key="8">
    <source>
        <dbReference type="SAM" id="Phobius"/>
    </source>
</evidence>
<evidence type="ECO:0000256" key="4">
    <source>
        <dbReference type="ARBA" id="ARBA00022692"/>
    </source>
</evidence>
<accession>A0A7G1QBG2</accession>
<dbReference type="PANTHER" id="PTHR30558:SF13">
    <property type="entry name" value="BIOPOLYMER TRANSPORT PROTEIN EXBD2"/>
    <property type="match status" value="1"/>
</dbReference>